<dbReference type="InterPro" id="IPR018713">
    <property type="entry name" value="MPAB/Lcp_cat_dom"/>
</dbReference>
<dbReference type="PANTHER" id="PTHR36151:SF3">
    <property type="entry name" value="ER-BOUND OXYGENASE MPAB_MPAB'_RUBBER OXYGENASE CATALYTIC DOMAIN-CONTAINING PROTEIN"/>
    <property type="match status" value="1"/>
</dbReference>
<organism evidence="2 3">
    <name type="scientific">Pseudonocardia parietis</name>
    <dbReference type="NCBI Taxonomy" id="570936"/>
    <lineage>
        <taxon>Bacteria</taxon>
        <taxon>Bacillati</taxon>
        <taxon>Actinomycetota</taxon>
        <taxon>Actinomycetes</taxon>
        <taxon>Pseudonocardiales</taxon>
        <taxon>Pseudonocardiaceae</taxon>
        <taxon>Pseudonocardia</taxon>
    </lineage>
</organism>
<dbReference type="Pfam" id="PF09995">
    <property type="entry name" value="MPAB_Lcp_cat"/>
    <property type="match status" value="1"/>
</dbReference>
<dbReference type="Proteomes" id="UP001519295">
    <property type="component" value="Unassembled WGS sequence"/>
</dbReference>
<feature type="domain" description="ER-bound oxygenase mpaB/mpaB'/Rubber oxygenase catalytic" evidence="1">
    <location>
        <begin position="59"/>
        <end position="282"/>
    </location>
</feature>
<evidence type="ECO:0000313" key="3">
    <source>
        <dbReference type="Proteomes" id="UP001519295"/>
    </source>
</evidence>
<dbReference type="PANTHER" id="PTHR36151">
    <property type="entry name" value="BLR2777 PROTEIN"/>
    <property type="match status" value="1"/>
</dbReference>
<name>A0ABS4VZ69_9PSEU</name>
<sequence>MTLPLPRIPDSVTDRLATLRSRAGSAVFSRVAGEEGSGRRARILGAEGPRWFDDDAAIRRVHGDASMFVGGLRALLLQSLHPLAMAGVAGHSGFRGDPWGRLQRTSYFLAATTFGPAEEAERVIERIRHVHSFVRGTAPDGRAYSASDPHLLRWVHVAEIDSFLAAHDRYGREPLDPAGRDRYVADTARVARELGIADPPETAAELADQIAGYRPELRGTPEARDAARFLLLEPPLPLAARLPYGVLAAASVGLLPRWARAPLRLPWFPVTEATAVRAGGTLITAGIRWATSAPPQPVPPPMPPVHP</sequence>
<proteinExistence type="predicted"/>
<evidence type="ECO:0000259" key="1">
    <source>
        <dbReference type="Pfam" id="PF09995"/>
    </source>
</evidence>
<comment type="caution">
    <text evidence="2">The sequence shown here is derived from an EMBL/GenBank/DDBJ whole genome shotgun (WGS) entry which is preliminary data.</text>
</comment>
<evidence type="ECO:0000313" key="2">
    <source>
        <dbReference type="EMBL" id="MBP2369252.1"/>
    </source>
</evidence>
<reference evidence="2 3" key="1">
    <citation type="submission" date="2021-03" db="EMBL/GenBank/DDBJ databases">
        <title>Sequencing the genomes of 1000 actinobacteria strains.</title>
        <authorList>
            <person name="Klenk H.-P."/>
        </authorList>
    </citation>
    <scope>NUCLEOTIDE SEQUENCE [LARGE SCALE GENOMIC DNA]</scope>
    <source>
        <strain evidence="2 3">DSM 45256</strain>
    </source>
</reference>
<accession>A0ABS4VZ69</accession>
<protein>
    <submittedName>
        <fullName evidence="2">Uncharacterized protein (DUF2236 family)</fullName>
    </submittedName>
</protein>
<keyword evidence="3" id="KW-1185">Reference proteome</keyword>
<gene>
    <name evidence="2" type="ORF">JOF36_004948</name>
</gene>
<dbReference type="RefSeq" id="WP_210031146.1">
    <property type="nucleotide sequence ID" value="NZ_JAGINU010000001.1"/>
</dbReference>
<dbReference type="EMBL" id="JAGINU010000001">
    <property type="protein sequence ID" value="MBP2369252.1"/>
    <property type="molecule type" value="Genomic_DNA"/>
</dbReference>